<dbReference type="AlphaFoldDB" id="A0A5B7I7F3"/>
<keyword evidence="4" id="KW-1185">Reference proteome</keyword>
<feature type="transmembrane region" description="Helical" evidence="2">
    <location>
        <begin position="128"/>
        <end position="146"/>
    </location>
</feature>
<evidence type="ECO:0000313" key="4">
    <source>
        <dbReference type="Proteomes" id="UP000324222"/>
    </source>
</evidence>
<keyword evidence="2" id="KW-1133">Transmembrane helix</keyword>
<feature type="region of interest" description="Disordered" evidence="1">
    <location>
        <begin position="1"/>
        <end position="50"/>
    </location>
</feature>
<reference evidence="3 4" key="1">
    <citation type="submission" date="2019-05" db="EMBL/GenBank/DDBJ databases">
        <title>Another draft genome of Portunus trituberculatus and its Hox gene families provides insights of decapod evolution.</title>
        <authorList>
            <person name="Jeong J.-H."/>
            <person name="Song I."/>
            <person name="Kim S."/>
            <person name="Choi T."/>
            <person name="Kim D."/>
            <person name="Ryu S."/>
            <person name="Kim W."/>
        </authorList>
    </citation>
    <scope>NUCLEOTIDE SEQUENCE [LARGE SCALE GENOMIC DNA]</scope>
    <source>
        <tissue evidence="3">Muscle</tissue>
    </source>
</reference>
<name>A0A5B7I7F3_PORTR</name>
<evidence type="ECO:0000256" key="2">
    <source>
        <dbReference type="SAM" id="Phobius"/>
    </source>
</evidence>
<organism evidence="3 4">
    <name type="scientific">Portunus trituberculatus</name>
    <name type="common">Swimming crab</name>
    <name type="synonym">Neptunus trituberculatus</name>
    <dbReference type="NCBI Taxonomy" id="210409"/>
    <lineage>
        <taxon>Eukaryota</taxon>
        <taxon>Metazoa</taxon>
        <taxon>Ecdysozoa</taxon>
        <taxon>Arthropoda</taxon>
        <taxon>Crustacea</taxon>
        <taxon>Multicrustacea</taxon>
        <taxon>Malacostraca</taxon>
        <taxon>Eumalacostraca</taxon>
        <taxon>Eucarida</taxon>
        <taxon>Decapoda</taxon>
        <taxon>Pleocyemata</taxon>
        <taxon>Brachyura</taxon>
        <taxon>Eubrachyura</taxon>
        <taxon>Portunoidea</taxon>
        <taxon>Portunidae</taxon>
        <taxon>Portuninae</taxon>
        <taxon>Portunus</taxon>
    </lineage>
</organism>
<gene>
    <name evidence="3" type="ORF">E2C01_072539</name>
</gene>
<sequence>MSSGRSGDGAARGAGGRERLASLSRPAPLRTTHLCGPDPPESPRRAAHPPGATHQILHYVPLGGVTSPLSRPIGRQRAWRGAWVRSQRRFIHEIGCWRKGGRKEAAATTAMGFSTAVIKAFLSVHLSSLLSSLLLLLLLLLLPRVIPTATRKKNLTCTHLLIATPHRYDRRTSDLITGKKRTFTET</sequence>
<keyword evidence="2" id="KW-0812">Transmembrane</keyword>
<accession>A0A5B7I7F3</accession>
<evidence type="ECO:0000313" key="3">
    <source>
        <dbReference type="EMBL" id="MPC78065.1"/>
    </source>
</evidence>
<evidence type="ECO:0000256" key="1">
    <source>
        <dbReference type="SAM" id="MobiDB-lite"/>
    </source>
</evidence>
<proteinExistence type="predicted"/>
<feature type="compositionally biased region" description="Gly residues" evidence="1">
    <location>
        <begin position="1"/>
        <end position="14"/>
    </location>
</feature>
<dbReference type="Proteomes" id="UP000324222">
    <property type="component" value="Unassembled WGS sequence"/>
</dbReference>
<comment type="caution">
    <text evidence="3">The sequence shown here is derived from an EMBL/GenBank/DDBJ whole genome shotgun (WGS) entry which is preliminary data.</text>
</comment>
<keyword evidence="2" id="KW-0472">Membrane</keyword>
<dbReference type="EMBL" id="VSRR010047504">
    <property type="protein sequence ID" value="MPC78065.1"/>
    <property type="molecule type" value="Genomic_DNA"/>
</dbReference>
<protein>
    <submittedName>
        <fullName evidence="3">Uncharacterized protein</fullName>
    </submittedName>
</protein>